<keyword evidence="1" id="KW-0812">Transmembrane</keyword>
<dbReference type="AlphaFoldDB" id="A0A7J7EZK5"/>
<feature type="transmembrane region" description="Helical" evidence="1">
    <location>
        <begin position="52"/>
        <end position="73"/>
    </location>
</feature>
<proteinExistence type="predicted"/>
<evidence type="ECO:0000313" key="2">
    <source>
        <dbReference type="EMBL" id="KAF5920964.1"/>
    </source>
</evidence>
<comment type="caution">
    <text evidence="2">The sequence shown here is derived from an EMBL/GenBank/DDBJ whole genome shotgun (WGS) entry which is preliminary data.</text>
</comment>
<name>A0A7J7EZK5_DICBM</name>
<organism evidence="2 3">
    <name type="scientific">Diceros bicornis minor</name>
    <name type="common">South-central black rhinoceros</name>
    <dbReference type="NCBI Taxonomy" id="77932"/>
    <lineage>
        <taxon>Eukaryota</taxon>
        <taxon>Metazoa</taxon>
        <taxon>Chordata</taxon>
        <taxon>Craniata</taxon>
        <taxon>Vertebrata</taxon>
        <taxon>Euteleostomi</taxon>
        <taxon>Mammalia</taxon>
        <taxon>Eutheria</taxon>
        <taxon>Laurasiatheria</taxon>
        <taxon>Perissodactyla</taxon>
        <taxon>Rhinocerotidae</taxon>
        <taxon>Diceros</taxon>
    </lineage>
</organism>
<reference evidence="2 3" key="1">
    <citation type="journal article" date="2020" name="Mol. Biol. Evol.">
        <title>Interspecific Gene Flow and the Evolution of Specialization in Black and White Rhinoceros.</title>
        <authorList>
            <person name="Moodley Y."/>
            <person name="Westbury M.V."/>
            <person name="Russo I.M."/>
            <person name="Gopalakrishnan S."/>
            <person name="Rakotoarivelo A."/>
            <person name="Olsen R.A."/>
            <person name="Prost S."/>
            <person name="Tunstall T."/>
            <person name="Ryder O.A."/>
            <person name="Dalen L."/>
            <person name="Bruford M.W."/>
        </authorList>
    </citation>
    <scope>NUCLEOTIDE SEQUENCE [LARGE SCALE GENOMIC DNA]</scope>
    <source>
        <strain evidence="2">SBR-YM</strain>
        <tissue evidence="2">Skin</tissue>
    </source>
</reference>
<evidence type="ECO:0000256" key="1">
    <source>
        <dbReference type="SAM" id="Phobius"/>
    </source>
</evidence>
<dbReference type="EMBL" id="JACDTQ010001846">
    <property type="protein sequence ID" value="KAF5920964.1"/>
    <property type="molecule type" value="Genomic_DNA"/>
</dbReference>
<gene>
    <name evidence="2" type="ORF">HPG69_006259</name>
</gene>
<keyword evidence="1" id="KW-0472">Membrane</keyword>
<evidence type="ECO:0000313" key="3">
    <source>
        <dbReference type="Proteomes" id="UP000551758"/>
    </source>
</evidence>
<keyword evidence="3" id="KW-1185">Reference proteome</keyword>
<keyword evidence="1" id="KW-1133">Transmembrane helix</keyword>
<accession>A0A7J7EZK5</accession>
<dbReference type="Proteomes" id="UP000551758">
    <property type="component" value="Unassembled WGS sequence"/>
</dbReference>
<protein>
    <submittedName>
        <fullName evidence="2">Uncharacterized protein</fullName>
    </submittedName>
</protein>
<sequence>MTERQIEIKIEYGSNLESTEAKCPVKPPDDINILAEIFPQVEKKEIYDTGKIFIFAFNIIALSFLTSAGPGAAQWNNTTLLACYKDSAHILRNYRKALSMNLQNAQEPLREETPKISDRAKNMEEDQLEQLYESADQCLPSPILREHAACQDYFVQLPTTCQHGSRSLLLERTTEIFSFQLSESRRSSPYLPLEHSKRNSIPDRVHIEIPHNDQLIKVYNLSQNVQEDDFQNLQLFTEYGRLAMETGVPHMNFHMELVVAPNSWKSASSSQGNSMNRQMMNSSKLENTYSWLLSPEILDIKEINRNKITCQGLVDYFKAHIKIYQ</sequence>